<dbReference type="GO" id="GO:0005886">
    <property type="term" value="C:plasma membrane"/>
    <property type="evidence" value="ECO:0007669"/>
    <property type="project" value="UniProtKB-SubCell"/>
</dbReference>
<dbReference type="PANTHER" id="PTHR30529:SF1">
    <property type="entry name" value="CYTOCHROME B561 HOMOLOG 2"/>
    <property type="match status" value="1"/>
</dbReference>
<feature type="transmembrane region" description="Helical" evidence="13">
    <location>
        <begin position="140"/>
        <end position="162"/>
    </location>
</feature>
<keyword evidence="7" id="KW-0479">Metal-binding</keyword>
<dbReference type="InterPro" id="IPR052168">
    <property type="entry name" value="Cytochrome_b561_oxidase"/>
</dbReference>
<comment type="cofactor">
    <cofactor evidence="1">
        <name>heme b</name>
        <dbReference type="ChEBI" id="CHEBI:60344"/>
    </cofactor>
</comment>
<evidence type="ECO:0000259" key="14">
    <source>
        <dbReference type="Pfam" id="PF01292"/>
    </source>
</evidence>
<feature type="transmembrane region" description="Helical" evidence="13">
    <location>
        <begin position="12"/>
        <end position="30"/>
    </location>
</feature>
<feature type="transmembrane region" description="Helical" evidence="13">
    <location>
        <begin position="42"/>
        <end position="63"/>
    </location>
</feature>
<dbReference type="GO" id="GO:0009055">
    <property type="term" value="F:electron transfer activity"/>
    <property type="evidence" value="ECO:0007669"/>
    <property type="project" value="InterPro"/>
</dbReference>
<evidence type="ECO:0000256" key="6">
    <source>
        <dbReference type="ARBA" id="ARBA00022692"/>
    </source>
</evidence>
<dbReference type="EMBL" id="QOHR01000008">
    <property type="protein sequence ID" value="REC57075.1"/>
    <property type="molecule type" value="Genomic_DNA"/>
</dbReference>
<evidence type="ECO:0000256" key="5">
    <source>
        <dbReference type="ARBA" id="ARBA00022617"/>
    </source>
</evidence>
<dbReference type="RefSeq" id="WP_115979412.1">
    <property type="nucleotide sequence ID" value="NZ_QOHR01000008.1"/>
</dbReference>
<keyword evidence="4" id="KW-1003">Cell membrane</keyword>
<evidence type="ECO:0000256" key="10">
    <source>
        <dbReference type="ARBA" id="ARBA00023004"/>
    </source>
</evidence>
<proteinExistence type="inferred from homology"/>
<dbReference type="AlphaFoldDB" id="A0A3D9BU84"/>
<dbReference type="GO" id="GO:0046872">
    <property type="term" value="F:metal ion binding"/>
    <property type="evidence" value="ECO:0007669"/>
    <property type="project" value="UniProtKB-KW"/>
</dbReference>
<comment type="similarity">
    <text evidence="12">Belongs to the cytochrome b561 family.</text>
</comment>
<gene>
    <name evidence="15" type="ORF">DRV84_08255</name>
</gene>
<evidence type="ECO:0000256" key="8">
    <source>
        <dbReference type="ARBA" id="ARBA00022982"/>
    </source>
</evidence>
<keyword evidence="9 13" id="KW-1133">Transmembrane helix</keyword>
<evidence type="ECO:0000256" key="2">
    <source>
        <dbReference type="ARBA" id="ARBA00004651"/>
    </source>
</evidence>
<keyword evidence="6 13" id="KW-0812">Transmembrane</keyword>
<evidence type="ECO:0000256" key="11">
    <source>
        <dbReference type="ARBA" id="ARBA00023136"/>
    </source>
</evidence>
<keyword evidence="10" id="KW-0408">Iron</keyword>
<evidence type="ECO:0000313" key="15">
    <source>
        <dbReference type="EMBL" id="REC57075.1"/>
    </source>
</evidence>
<dbReference type="GO" id="GO:0020037">
    <property type="term" value="F:heme binding"/>
    <property type="evidence" value="ECO:0007669"/>
    <property type="project" value="TreeGrafter"/>
</dbReference>
<organism evidence="15 16">
    <name type="scientific">Rhodosalinus sediminis</name>
    <dbReference type="NCBI Taxonomy" id="1940533"/>
    <lineage>
        <taxon>Bacteria</taxon>
        <taxon>Pseudomonadati</taxon>
        <taxon>Pseudomonadota</taxon>
        <taxon>Alphaproteobacteria</taxon>
        <taxon>Rhodobacterales</taxon>
        <taxon>Paracoccaceae</taxon>
        <taxon>Rhodosalinus</taxon>
    </lineage>
</organism>
<accession>A0A3D9BU84</accession>
<feature type="transmembrane region" description="Helical" evidence="13">
    <location>
        <begin position="83"/>
        <end position="104"/>
    </location>
</feature>
<sequence length="178" mass="19526">MTGYRTPARLFHWIVALLVLATIPAGQIMIQDGLSRSVQNALFIFHKNVGVVILLVVLARLAYRQVVPPPPLPLSVPEWQRRVAGLTHAALYGLLIFMAVTGYLRVRAGGFPIEALDALGLPTFVPRSEALEAWAKAAHWWGRIALVAVIALHVAAAAWHGLVRRDGVMARIWPPVAR</sequence>
<name>A0A3D9BU84_9RHOB</name>
<keyword evidence="16" id="KW-1185">Reference proteome</keyword>
<evidence type="ECO:0000256" key="3">
    <source>
        <dbReference type="ARBA" id="ARBA00022448"/>
    </source>
</evidence>
<dbReference type="Proteomes" id="UP000257131">
    <property type="component" value="Unassembled WGS sequence"/>
</dbReference>
<dbReference type="InterPro" id="IPR011577">
    <property type="entry name" value="Cyt_b561_bac/Ni-Hgenase"/>
</dbReference>
<dbReference type="SUPFAM" id="SSF81342">
    <property type="entry name" value="Transmembrane di-heme cytochromes"/>
    <property type="match status" value="1"/>
</dbReference>
<evidence type="ECO:0000313" key="16">
    <source>
        <dbReference type="Proteomes" id="UP000257131"/>
    </source>
</evidence>
<evidence type="ECO:0000256" key="12">
    <source>
        <dbReference type="ARBA" id="ARBA00037975"/>
    </source>
</evidence>
<dbReference type="Pfam" id="PF01292">
    <property type="entry name" value="Ni_hydr_CYTB"/>
    <property type="match status" value="1"/>
</dbReference>
<keyword evidence="8" id="KW-0249">Electron transport</keyword>
<keyword evidence="5" id="KW-0349">Heme</keyword>
<dbReference type="InterPro" id="IPR016174">
    <property type="entry name" value="Di-haem_cyt_TM"/>
</dbReference>
<comment type="caution">
    <text evidence="15">The sequence shown here is derived from an EMBL/GenBank/DDBJ whole genome shotgun (WGS) entry which is preliminary data.</text>
</comment>
<reference evidence="15 16" key="1">
    <citation type="journal article" date="2017" name="Int. J. Syst. Evol. Microbiol.">
        <title>Rhodosalinus sediminis gen. nov., sp. nov., isolated from marine saltern.</title>
        <authorList>
            <person name="Guo L.Y."/>
            <person name="Ling S.K."/>
            <person name="Li C.M."/>
            <person name="Chen G.J."/>
            <person name="Du Z.J."/>
        </authorList>
    </citation>
    <scope>NUCLEOTIDE SEQUENCE [LARGE SCALE GENOMIC DNA]</scope>
    <source>
        <strain evidence="15 16">WDN1C137</strain>
    </source>
</reference>
<feature type="domain" description="Cytochrome b561 bacterial/Ni-hydrogenase" evidence="14">
    <location>
        <begin position="4"/>
        <end position="174"/>
    </location>
</feature>
<protein>
    <submittedName>
        <fullName evidence="15">Cytochrome b</fullName>
    </submittedName>
</protein>
<dbReference type="GO" id="GO:0022904">
    <property type="term" value="P:respiratory electron transport chain"/>
    <property type="evidence" value="ECO:0007669"/>
    <property type="project" value="InterPro"/>
</dbReference>
<evidence type="ECO:0000256" key="4">
    <source>
        <dbReference type="ARBA" id="ARBA00022475"/>
    </source>
</evidence>
<keyword evidence="3" id="KW-0813">Transport</keyword>
<dbReference type="PANTHER" id="PTHR30529">
    <property type="entry name" value="CYTOCHROME B561"/>
    <property type="match status" value="1"/>
</dbReference>
<dbReference type="OrthoDB" id="8156287at2"/>
<evidence type="ECO:0000256" key="1">
    <source>
        <dbReference type="ARBA" id="ARBA00001970"/>
    </source>
</evidence>
<keyword evidence="11 13" id="KW-0472">Membrane</keyword>
<evidence type="ECO:0000256" key="7">
    <source>
        <dbReference type="ARBA" id="ARBA00022723"/>
    </source>
</evidence>
<evidence type="ECO:0000256" key="13">
    <source>
        <dbReference type="SAM" id="Phobius"/>
    </source>
</evidence>
<evidence type="ECO:0000256" key="9">
    <source>
        <dbReference type="ARBA" id="ARBA00022989"/>
    </source>
</evidence>
<comment type="subcellular location">
    <subcellularLocation>
        <location evidence="2">Cell membrane</location>
        <topology evidence="2">Multi-pass membrane protein</topology>
    </subcellularLocation>
</comment>